<dbReference type="RefSeq" id="WP_173077706.1">
    <property type="nucleotide sequence ID" value="NZ_BAABJB010000024.1"/>
</dbReference>
<dbReference type="InterPro" id="IPR006674">
    <property type="entry name" value="HD_domain"/>
</dbReference>
<dbReference type="EMBL" id="BLPG01000001">
    <property type="protein sequence ID" value="GFJ90338.1"/>
    <property type="molecule type" value="Genomic_DNA"/>
</dbReference>
<evidence type="ECO:0000259" key="3">
    <source>
        <dbReference type="PROSITE" id="PS51831"/>
    </source>
</evidence>
<dbReference type="SUPFAM" id="SSF109604">
    <property type="entry name" value="HD-domain/PDEase-like"/>
    <property type="match status" value="1"/>
</dbReference>
<reference evidence="4 5" key="2">
    <citation type="submission" date="2020-03" db="EMBL/GenBank/DDBJ databases">
        <authorList>
            <person name="Ichikawa N."/>
            <person name="Kimura A."/>
            <person name="Kitahashi Y."/>
            <person name="Uohara A."/>
        </authorList>
    </citation>
    <scope>NUCLEOTIDE SEQUENCE [LARGE SCALE GENOMIC DNA]</scope>
    <source>
        <strain evidence="4 5">NBRC 108638</strain>
    </source>
</reference>
<dbReference type="InterPro" id="IPR003607">
    <property type="entry name" value="HD/PDEase_dom"/>
</dbReference>
<dbReference type="AlphaFoldDB" id="A0A6V8L5Q0"/>
<dbReference type="PANTHER" id="PTHR11373:SF32">
    <property type="entry name" value="DEOXYGUANOSINETRIPHOSPHATE TRIPHOSPHOHYDROLASE"/>
    <property type="match status" value="1"/>
</dbReference>
<feature type="region of interest" description="Disordered" evidence="2">
    <location>
        <begin position="179"/>
        <end position="208"/>
    </location>
</feature>
<dbReference type="NCBIfam" id="TIGR01353">
    <property type="entry name" value="dGTP_triPase"/>
    <property type="match status" value="1"/>
</dbReference>
<dbReference type="Gene3D" id="1.10.3210.10">
    <property type="entry name" value="Hypothetical protein af1432"/>
    <property type="match status" value="1"/>
</dbReference>
<evidence type="ECO:0000313" key="5">
    <source>
        <dbReference type="Proteomes" id="UP000482960"/>
    </source>
</evidence>
<accession>A0A6V8L5Q0</accession>
<dbReference type="InterPro" id="IPR050135">
    <property type="entry name" value="dGTPase-like"/>
</dbReference>
<evidence type="ECO:0000313" key="4">
    <source>
        <dbReference type="EMBL" id="GFJ90338.1"/>
    </source>
</evidence>
<dbReference type="Proteomes" id="UP000482960">
    <property type="component" value="Unassembled WGS sequence"/>
</dbReference>
<protein>
    <submittedName>
        <fullName evidence="4">dGTPase</fullName>
    </submittedName>
</protein>
<feature type="compositionally biased region" description="Basic and acidic residues" evidence="2">
    <location>
        <begin position="179"/>
        <end position="190"/>
    </location>
</feature>
<evidence type="ECO:0000256" key="2">
    <source>
        <dbReference type="SAM" id="MobiDB-lite"/>
    </source>
</evidence>
<dbReference type="PROSITE" id="PS51831">
    <property type="entry name" value="HD"/>
    <property type="match status" value="1"/>
</dbReference>
<feature type="domain" description="HD" evidence="3">
    <location>
        <begin position="62"/>
        <end position="251"/>
    </location>
</feature>
<keyword evidence="5" id="KW-1185">Reference proteome</keyword>
<name>A0A6V8L5Q0_9ACTN</name>
<dbReference type="CDD" id="cd00077">
    <property type="entry name" value="HDc"/>
    <property type="match status" value="1"/>
</dbReference>
<dbReference type="PANTHER" id="PTHR11373">
    <property type="entry name" value="DEOXYNUCLEOSIDE TRIPHOSPHATE TRIPHOSPHOHYDROLASE"/>
    <property type="match status" value="1"/>
</dbReference>
<feature type="compositionally biased region" description="Low complexity" evidence="2">
    <location>
        <begin position="191"/>
        <end position="207"/>
    </location>
</feature>
<reference evidence="4 5" key="1">
    <citation type="submission" date="2020-03" db="EMBL/GenBank/DDBJ databases">
        <title>Whole genome shotgun sequence of Phytohabitans rumicis NBRC 108638.</title>
        <authorList>
            <person name="Komaki H."/>
            <person name="Tamura T."/>
        </authorList>
    </citation>
    <scope>NUCLEOTIDE SEQUENCE [LARGE SCALE GENOMIC DNA]</scope>
    <source>
        <strain evidence="4 5">NBRC 108638</strain>
    </source>
</reference>
<dbReference type="Pfam" id="PF01966">
    <property type="entry name" value="HD"/>
    <property type="match status" value="1"/>
</dbReference>
<proteinExistence type="predicted"/>
<dbReference type="GO" id="GO:0008832">
    <property type="term" value="F:dGTPase activity"/>
    <property type="evidence" value="ECO:0007669"/>
    <property type="project" value="TreeGrafter"/>
</dbReference>
<gene>
    <name evidence="4" type="primary">dgt_1</name>
    <name evidence="4" type="ORF">Prum_039800</name>
</gene>
<evidence type="ECO:0000256" key="1">
    <source>
        <dbReference type="ARBA" id="ARBA00022801"/>
    </source>
</evidence>
<keyword evidence="1" id="KW-0378">Hydrolase</keyword>
<organism evidence="4 5">
    <name type="scientific">Phytohabitans rumicis</name>
    <dbReference type="NCBI Taxonomy" id="1076125"/>
    <lineage>
        <taxon>Bacteria</taxon>
        <taxon>Bacillati</taxon>
        <taxon>Actinomycetota</taxon>
        <taxon>Actinomycetes</taxon>
        <taxon>Micromonosporales</taxon>
        <taxon>Micromonosporaceae</taxon>
    </lineage>
</organism>
<dbReference type="InterPro" id="IPR006261">
    <property type="entry name" value="dGTPase"/>
</dbReference>
<comment type="caution">
    <text evidence="4">The sequence shown here is derived from an EMBL/GenBank/DDBJ whole genome shotgun (WGS) entry which is preliminary data.</text>
</comment>
<dbReference type="GO" id="GO:0006203">
    <property type="term" value="P:dGTP catabolic process"/>
    <property type="evidence" value="ECO:0007669"/>
    <property type="project" value="TreeGrafter"/>
</dbReference>
<dbReference type="SMART" id="SM00471">
    <property type="entry name" value="HDc"/>
    <property type="match status" value="1"/>
</dbReference>
<sequence length="504" mass="55607">MDTADPRSRRLFGGTAIAPGDLAASPFRVDRDRIVSSPFFSRLGGVTQVISPGGSGLLVHNRLTHSLKVAQVARAIAERLVADERYRDLLDKLGGCDPDVVEAAALAHDLGHPPFGHLGEQVLDRLARQRLGLPDGFEGNAQSYRIVTSTEIRRETTIGLDLTAAVRAAMLKYPWTRHTYPDPHPRHLDPAPRGASAPADDPASGSAKFGAYSTEVADLRQAREPFAGRIDDWQQTVEASVMDTADDIAYAIHDVEDFHRVGVLQQGSVATELMAWQNERAELRALPGEELDAQSRRPGRATERLRRQLHRKDGWISDDDAFAAAVEHVRHELIDGLLAAPFDGSVEAEQNVARFSARWTRRLIDAIMVAPQPPIRSGHVMLAQVQWHEVQVLKFIHQGFVLARPDLALHQRGQASLLTTLVTALHDWLLDPDEQARLPRRLHDLVELAEAELGRTSQVTERVIQARGRAVIDFVAALTDSQAVALLDALSGRSRQLWTDAFVL</sequence>